<keyword evidence="2" id="KW-1185">Reference proteome</keyword>
<sequence length="475" mass="52422">MSTKRDSGDWTSQRRLYSVRERLSGFVRRGAGLAKKTTTSMIGEPRHERESVDESPKAFPRVQVQDFGTSSLEIDLQSLEAFRTEPRSEKKVEHPKPPTASSTTPIADMFARKATTIAPPTVTKTSLNKSSPSLISSPVDKPSKKVPAEGRQPSIAPSHKTHAPSPAANVTIISSGYAQPHIPKPWPPPEPARVVEPIRIQLSTTSEVKQPSRVQLREPRRGALVSSGPAPITTPEPINRPRRKAIAEKQLLPQNAEKRHSTPTTVHSLTTVPKSLPVETLQTDRRRSWQPAQTSVPSGPSTPSAPPSASAPWRDFPNRRVSTRLGTDRLRWIRELEEGKKNKSTINGDLPVLKTMQGSVADKLARFESKQQQQQLAPIARSNSTRSRTSSIADTFTSYGAVTTTRSSLDSHRTSSVFSHYDDSFREKMELITGNANRKAEDANEEKPALIRVTSTFVSVEKRNKKACIGKPMEV</sequence>
<name>A0ACC3ZBL1_COLTU</name>
<reference evidence="1 2" key="1">
    <citation type="journal article" date="2020" name="Phytopathology">
        <title>Genome Sequence Resources of Colletotrichum truncatum, C. plurivorum, C. musicola, and C. sojae: Four Species Pathogenic to Soybean (Glycine max).</title>
        <authorList>
            <person name="Rogerio F."/>
            <person name="Boufleur T.R."/>
            <person name="Ciampi-Guillardi M."/>
            <person name="Sukno S.A."/>
            <person name="Thon M.R."/>
            <person name="Massola Junior N.S."/>
            <person name="Baroncelli R."/>
        </authorList>
    </citation>
    <scope>NUCLEOTIDE SEQUENCE [LARGE SCALE GENOMIC DNA]</scope>
    <source>
        <strain evidence="1 2">CMES1059</strain>
    </source>
</reference>
<dbReference type="EMBL" id="VUJX02000002">
    <property type="protein sequence ID" value="KAL0941298.1"/>
    <property type="molecule type" value="Genomic_DNA"/>
</dbReference>
<organism evidence="1 2">
    <name type="scientific">Colletotrichum truncatum</name>
    <name type="common">Anthracnose fungus</name>
    <name type="synonym">Colletotrichum capsici</name>
    <dbReference type="NCBI Taxonomy" id="5467"/>
    <lineage>
        <taxon>Eukaryota</taxon>
        <taxon>Fungi</taxon>
        <taxon>Dikarya</taxon>
        <taxon>Ascomycota</taxon>
        <taxon>Pezizomycotina</taxon>
        <taxon>Sordariomycetes</taxon>
        <taxon>Hypocreomycetidae</taxon>
        <taxon>Glomerellales</taxon>
        <taxon>Glomerellaceae</taxon>
        <taxon>Colletotrichum</taxon>
        <taxon>Colletotrichum truncatum species complex</taxon>
    </lineage>
</organism>
<comment type="caution">
    <text evidence="1">The sequence shown here is derived from an EMBL/GenBank/DDBJ whole genome shotgun (WGS) entry which is preliminary data.</text>
</comment>
<accession>A0ACC3ZBL1</accession>
<evidence type="ECO:0000313" key="2">
    <source>
        <dbReference type="Proteomes" id="UP000805649"/>
    </source>
</evidence>
<gene>
    <name evidence="1" type="ORF">CTRU02_204061</name>
</gene>
<protein>
    <submittedName>
        <fullName evidence="1">Uncharacterized protein</fullName>
    </submittedName>
</protein>
<evidence type="ECO:0000313" key="1">
    <source>
        <dbReference type="EMBL" id="KAL0941298.1"/>
    </source>
</evidence>
<dbReference type="Proteomes" id="UP000805649">
    <property type="component" value="Unassembled WGS sequence"/>
</dbReference>
<proteinExistence type="predicted"/>